<evidence type="ECO:0000259" key="7">
    <source>
        <dbReference type="PROSITE" id="PS50045"/>
    </source>
</evidence>
<protein>
    <submittedName>
        <fullName evidence="8">PAS domain S-box protein</fullName>
    </submittedName>
</protein>
<dbReference type="InterPro" id="IPR025943">
    <property type="entry name" value="Sigma_54_int_dom_ATP-bd_2"/>
</dbReference>
<dbReference type="Gene3D" id="3.40.50.300">
    <property type="entry name" value="P-loop containing nucleotide triphosphate hydrolases"/>
    <property type="match status" value="1"/>
</dbReference>
<keyword evidence="6" id="KW-1133">Transmembrane helix</keyword>
<dbReference type="InterPro" id="IPR025944">
    <property type="entry name" value="Sigma_54_int_dom_CS"/>
</dbReference>
<feature type="domain" description="Sigma-54 factor interaction" evidence="7">
    <location>
        <begin position="253"/>
        <end position="481"/>
    </location>
</feature>
<dbReference type="InterPro" id="IPR013656">
    <property type="entry name" value="PAS_4"/>
</dbReference>
<dbReference type="Pfam" id="PF00158">
    <property type="entry name" value="Sigma54_activat"/>
    <property type="match status" value="1"/>
</dbReference>
<dbReference type="Gene3D" id="3.30.450.20">
    <property type="entry name" value="PAS domain"/>
    <property type="match status" value="1"/>
</dbReference>
<organism evidence="8 9">
    <name type="scientific">Brevibacillus fluminis</name>
    <dbReference type="NCBI Taxonomy" id="511487"/>
    <lineage>
        <taxon>Bacteria</taxon>
        <taxon>Bacillati</taxon>
        <taxon>Bacillota</taxon>
        <taxon>Bacilli</taxon>
        <taxon>Bacillales</taxon>
        <taxon>Paenibacillaceae</taxon>
        <taxon>Brevibacillus</taxon>
    </lineage>
</organism>
<evidence type="ECO:0000256" key="6">
    <source>
        <dbReference type="SAM" id="Phobius"/>
    </source>
</evidence>
<keyword evidence="5" id="KW-0804">Transcription</keyword>
<dbReference type="GO" id="GO:0006355">
    <property type="term" value="P:regulation of DNA-templated transcription"/>
    <property type="evidence" value="ECO:0007669"/>
    <property type="project" value="InterPro"/>
</dbReference>
<dbReference type="CDD" id="cd00009">
    <property type="entry name" value="AAA"/>
    <property type="match status" value="1"/>
</dbReference>
<dbReference type="Gene3D" id="1.10.8.60">
    <property type="match status" value="1"/>
</dbReference>
<dbReference type="PROSITE" id="PS00676">
    <property type="entry name" value="SIGMA54_INTERACT_2"/>
    <property type="match status" value="1"/>
</dbReference>
<keyword evidence="6" id="KW-0812">Transmembrane</keyword>
<dbReference type="InterPro" id="IPR003593">
    <property type="entry name" value="AAA+_ATPase"/>
</dbReference>
<dbReference type="SMART" id="SM00382">
    <property type="entry name" value="AAA"/>
    <property type="match status" value="1"/>
</dbReference>
<evidence type="ECO:0000313" key="8">
    <source>
        <dbReference type="EMBL" id="RNB92060.1"/>
    </source>
</evidence>
<evidence type="ECO:0000256" key="3">
    <source>
        <dbReference type="ARBA" id="ARBA00023015"/>
    </source>
</evidence>
<comment type="caution">
    <text evidence="8">The sequence shown here is derived from an EMBL/GenBank/DDBJ whole genome shotgun (WGS) entry which is preliminary data.</text>
</comment>
<sequence length="575" mass="64209">MAITNERGDVLDMNRSAMRLFSLSSVFAAPISIFELIADMSLQKYFKPDKEATGIPVSFGTQELVANVLPTQTQSGSLYYLIILKNITQQQKLKYQLQDLHDTKLLYDAVLDEVDQGLSVINHEGKILFYNRKMGEIELKEPSAVKGKRIFEVWPGLTEETSTLLASMKLSKVLNHRETHFTNTGKAVTTLTRTSPLLVGGKKLATIQVLKDISEQKQLAETISHLQNQKPQDDGEPAMSGAANHTRFEFKDIVFVSRDMRQTVEQARRAARSSSNVLIIGETGTGKELFAQSLHNESPRKKEPFIAQNCAALPESLLEGLLFGTSPGSFTGAIDRQGLFEQADGGTLLLDEINSMGLNLQAKLLRVLQEKKSQRLGSAKVVDVDVRIIATMNEDPLEAIRNGHLREDLYYRLSVVNITIPPLRKRKEDIPALIESFIAKHATALGVTVDEIDPDVYQYLLQFNWPGNVRQLEHVIEGCLNLMYDERAITFEHLPHSFKDNMLQNLASSGELAATMSSVPFSLGGTLEEQVALLERNLIMKALKESNGNITRAGEKLGLSRQNLNYKLKKYNLQQ</sequence>
<dbReference type="PANTHER" id="PTHR32071:SF74">
    <property type="entry name" value="TRANSCRIPTIONAL ACTIVATOR ROCR"/>
    <property type="match status" value="1"/>
</dbReference>
<accession>A0A3M8DV68</accession>
<dbReference type="SUPFAM" id="SSF52540">
    <property type="entry name" value="P-loop containing nucleoside triphosphate hydrolases"/>
    <property type="match status" value="1"/>
</dbReference>
<evidence type="ECO:0000256" key="5">
    <source>
        <dbReference type="ARBA" id="ARBA00023163"/>
    </source>
</evidence>
<dbReference type="InterPro" id="IPR058031">
    <property type="entry name" value="AAA_lid_NorR"/>
</dbReference>
<dbReference type="NCBIfam" id="TIGR00229">
    <property type="entry name" value="sensory_box"/>
    <property type="match status" value="1"/>
</dbReference>
<dbReference type="OrthoDB" id="9771372at2"/>
<evidence type="ECO:0000256" key="1">
    <source>
        <dbReference type="ARBA" id="ARBA00022741"/>
    </source>
</evidence>
<evidence type="ECO:0000256" key="4">
    <source>
        <dbReference type="ARBA" id="ARBA00023125"/>
    </source>
</evidence>
<keyword evidence="1" id="KW-0547">Nucleotide-binding</keyword>
<dbReference type="InterPro" id="IPR002078">
    <property type="entry name" value="Sigma_54_int"/>
</dbReference>
<dbReference type="Pfam" id="PF08448">
    <property type="entry name" value="PAS_4"/>
    <property type="match status" value="1"/>
</dbReference>
<dbReference type="InterPro" id="IPR009057">
    <property type="entry name" value="Homeodomain-like_sf"/>
</dbReference>
<gene>
    <name evidence="8" type="ORF">EDM56_04015</name>
</gene>
<dbReference type="InterPro" id="IPR027417">
    <property type="entry name" value="P-loop_NTPase"/>
</dbReference>
<evidence type="ECO:0000313" key="9">
    <source>
        <dbReference type="Proteomes" id="UP000271031"/>
    </source>
</evidence>
<dbReference type="InterPro" id="IPR035965">
    <property type="entry name" value="PAS-like_dom_sf"/>
</dbReference>
<keyword evidence="6" id="KW-0472">Membrane</keyword>
<dbReference type="SUPFAM" id="SSF46689">
    <property type="entry name" value="Homeodomain-like"/>
    <property type="match status" value="1"/>
</dbReference>
<dbReference type="AlphaFoldDB" id="A0A3M8DV68"/>
<keyword evidence="9" id="KW-1185">Reference proteome</keyword>
<dbReference type="Proteomes" id="UP000271031">
    <property type="component" value="Unassembled WGS sequence"/>
</dbReference>
<dbReference type="SUPFAM" id="SSF55785">
    <property type="entry name" value="PYP-like sensor domain (PAS domain)"/>
    <property type="match status" value="1"/>
</dbReference>
<proteinExistence type="predicted"/>
<dbReference type="Gene3D" id="1.10.10.60">
    <property type="entry name" value="Homeodomain-like"/>
    <property type="match status" value="1"/>
</dbReference>
<dbReference type="Pfam" id="PF25601">
    <property type="entry name" value="AAA_lid_14"/>
    <property type="match status" value="1"/>
</dbReference>
<dbReference type="PANTHER" id="PTHR32071">
    <property type="entry name" value="TRANSCRIPTIONAL REGULATORY PROTEIN"/>
    <property type="match status" value="1"/>
</dbReference>
<evidence type="ECO:0000256" key="2">
    <source>
        <dbReference type="ARBA" id="ARBA00022840"/>
    </source>
</evidence>
<reference evidence="8 9" key="1">
    <citation type="submission" date="2018-10" db="EMBL/GenBank/DDBJ databases">
        <title>Phylogenomics of Brevibacillus.</title>
        <authorList>
            <person name="Dunlap C."/>
        </authorList>
    </citation>
    <scope>NUCLEOTIDE SEQUENCE [LARGE SCALE GENOMIC DNA]</scope>
    <source>
        <strain evidence="8 9">JCM 15716</strain>
    </source>
</reference>
<name>A0A3M8DV68_9BACL</name>
<dbReference type="GO" id="GO:0043565">
    <property type="term" value="F:sequence-specific DNA binding"/>
    <property type="evidence" value="ECO:0007669"/>
    <property type="project" value="InterPro"/>
</dbReference>
<dbReference type="PROSITE" id="PS50045">
    <property type="entry name" value="SIGMA54_INTERACT_4"/>
    <property type="match status" value="1"/>
</dbReference>
<dbReference type="EMBL" id="RHHQ01000004">
    <property type="protein sequence ID" value="RNB92060.1"/>
    <property type="molecule type" value="Genomic_DNA"/>
</dbReference>
<keyword evidence="4" id="KW-0238">DNA-binding</keyword>
<dbReference type="FunFam" id="3.40.50.300:FF:000006">
    <property type="entry name" value="DNA-binding transcriptional regulator NtrC"/>
    <property type="match status" value="1"/>
</dbReference>
<dbReference type="PROSITE" id="PS00675">
    <property type="entry name" value="SIGMA54_INTERACT_1"/>
    <property type="match status" value="1"/>
</dbReference>
<dbReference type="PROSITE" id="PS00688">
    <property type="entry name" value="SIGMA54_INTERACT_3"/>
    <property type="match status" value="1"/>
</dbReference>
<keyword evidence="3" id="KW-0805">Transcription regulation</keyword>
<dbReference type="GO" id="GO:0005524">
    <property type="term" value="F:ATP binding"/>
    <property type="evidence" value="ECO:0007669"/>
    <property type="project" value="UniProtKB-KW"/>
</dbReference>
<dbReference type="InterPro" id="IPR000014">
    <property type="entry name" value="PAS"/>
</dbReference>
<dbReference type="InterPro" id="IPR025662">
    <property type="entry name" value="Sigma_54_int_dom_ATP-bd_1"/>
</dbReference>
<dbReference type="PRINTS" id="PR01590">
    <property type="entry name" value="HTHFIS"/>
</dbReference>
<feature type="transmembrane region" description="Helical" evidence="6">
    <location>
        <begin position="20"/>
        <end position="38"/>
    </location>
</feature>
<keyword evidence="2" id="KW-0067">ATP-binding</keyword>
<dbReference type="InterPro" id="IPR002197">
    <property type="entry name" value="HTH_Fis"/>
</dbReference>
<dbReference type="Pfam" id="PF02954">
    <property type="entry name" value="HTH_8"/>
    <property type="match status" value="1"/>
</dbReference>